<dbReference type="PROSITE" id="PS50181">
    <property type="entry name" value="FBOX"/>
    <property type="match status" value="1"/>
</dbReference>
<dbReference type="Gene3D" id="1.20.1280.50">
    <property type="match status" value="1"/>
</dbReference>
<sequence length="450" mass="52614">MNNLPLEVAVHLLSFLDVKDIINCSEINKTWYDIINTEIVWKRFCRDGIHLRDHPECNGKLYPLKPFCYWKWYYINHERIIQNWLKKKYKKYQICIGGGSFKTAAYDGQTLVVCTTSRLRVFRITNGNLHKLQNIAVTEGMLILLTFIRTNTKYIVLNCGKVVAVYKLADERYKEECMFYMENNSTHLVRSNINDDIFQGNVALSFFSGQLSSINSVLQGNILYFFVKETIIIWNLLKMVCQSEIKASSFIVAQDKWNIYICPDYCSINAYDDEANNFLSMRINWRISQIETNKDILLALEVDSFLLDDSSVRNICAWNKHTGEQLYEVALTLPDFCFLHPYWDILLGNVTSGDDVCAIALKKPERLWTRTTKRRENPFTNQIYSLGFRKMAVNRFLITTIESNTSYHIIDARTGETIYTFGNSEINYVDFDILMFTESFKKYLTVQIYL</sequence>
<name>T1HWK1_RHOPR</name>
<dbReference type="SUPFAM" id="SSF81383">
    <property type="entry name" value="F-box domain"/>
    <property type="match status" value="1"/>
</dbReference>
<dbReference type="EnsemblMetazoa" id="RPRC008421-RA">
    <property type="protein sequence ID" value="RPRC008421-PA"/>
    <property type="gene ID" value="RPRC008421"/>
</dbReference>
<dbReference type="InParanoid" id="T1HWK1"/>
<organism evidence="1 2">
    <name type="scientific">Rhodnius prolixus</name>
    <name type="common">Triatomid bug</name>
    <dbReference type="NCBI Taxonomy" id="13249"/>
    <lineage>
        <taxon>Eukaryota</taxon>
        <taxon>Metazoa</taxon>
        <taxon>Ecdysozoa</taxon>
        <taxon>Arthropoda</taxon>
        <taxon>Hexapoda</taxon>
        <taxon>Insecta</taxon>
        <taxon>Pterygota</taxon>
        <taxon>Neoptera</taxon>
        <taxon>Paraneoptera</taxon>
        <taxon>Hemiptera</taxon>
        <taxon>Heteroptera</taxon>
        <taxon>Panheteroptera</taxon>
        <taxon>Cimicomorpha</taxon>
        <taxon>Reduviidae</taxon>
        <taxon>Triatominae</taxon>
        <taxon>Rhodnius</taxon>
    </lineage>
</organism>
<dbReference type="SUPFAM" id="SSF50998">
    <property type="entry name" value="Quinoprotein alcohol dehydrogenase-like"/>
    <property type="match status" value="1"/>
</dbReference>
<accession>T1HWK1</accession>
<evidence type="ECO:0000313" key="2">
    <source>
        <dbReference type="Proteomes" id="UP000015103"/>
    </source>
</evidence>
<dbReference type="AlphaFoldDB" id="T1HWK1"/>
<dbReference type="InterPro" id="IPR001810">
    <property type="entry name" value="F-box_dom"/>
</dbReference>
<proteinExistence type="predicted"/>
<dbReference type="Proteomes" id="UP000015103">
    <property type="component" value="Unassembled WGS sequence"/>
</dbReference>
<evidence type="ECO:0000313" key="1">
    <source>
        <dbReference type="EnsemblMetazoa" id="RPRC008421-PA"/>
    </source>
</evidence>
<dbReference type="Pfam" id="PF12937">
    <property type="entry name" value="F-box-like"/>
    <property type="match status" value="1"/>
</dbReference>
<dbReference type="STRING" id="13249.T1HWK1"/>
<dbReference type="EMBL" id="ACPB03005538">
    <property type="status" value="NOT_ANNOTATED_CDS"/>
    <property type="molecule type" value="Genomic_DNA"/>
</dbReference>
<protein>
    <submittedName>
        <fullName evidence="1">F-box domain-containing protein</fullName>
    </submittedName>
</protein>
<keyword evidence="2" id="KW-1185">Reference proteome</keyword>
<dbReference type="InterPro" id="IPR036047">
    <property type="entry name" value="F-box-like_dom_sf"/>
</dbReference>
<dbReference type="SMART" id="SM00256">
    <property type="entry name" value="FBOX"/>
    <property type="match status" value="1"/>
</dbReference>
<dbReference type="VEuPathDB" id="VectorBase:RPRC008421"/>
<dbReference type="InterPro" id="IPR011047">
    <property type="entry name" value="Quinoprotein_ADH-like_sf"/>
</dbReference>
<reference evidence="1" key="1">
    <citation type="submission" date="2015-05" db="UniProtKB">
        <authorList>
            <consortium name="EnsemblMetazoa"/>
        </authorList>
    </citation>
    <scope>IDENTIFICATION</scope>
</reference>
<dbReference type="HOGENOM" id="CLU_624558_0_0_1"/>